<dbReference type="EMBL" id="MHIB01000033">
    <property type="protein sequence ID" value="OGY43601.1"/>
    <property type="molecule type" value="Genomic_DNA"/>
</dbReference>
<proteinExistence type="predicted"/>
<evidence type="ECO:0000313" key="2">
    <source>
        <dbReference type="Proteomes" id="UP000178930"/>
    </source>
</evidence>
<evidence type="ECO:0000313" key="1">
    <source>
        <dbReference type="EMBL" id="OGY43601.1"/>
    </source>
</evidence>
<reference evidence="1 2" key="1">
    <citation type="journal article" date="2016" name="Nat. Commun.">
        <title>Thousands of microbial genomes shed light on interconnected biogeochemical processes in an aquifer system.</title>
        <authorList>
            <person name="Anantharaman K."/>
            <person name="Brown C.T."/>
            <person name="Hug L.A."/>
            <person name="Sharon I."/>
            <person name="Castelle C.J."/>
            <person name="Probst A.J."/>
            <person name="Thomas B.C."/>
            <person name="Singh A."/>
            <person name="Wilkins M.J."/>
            <person name="Karaoz U."/>
            <person name="Brodie E.L."/>
            <person name="Williams K.H."/>
            <person name="Hubbard S.S."/>
            <person name="Banfield J.F."/>
        </authorList>
    </citation>
    <scope>NUCLEOTIDE SEQUENCE [LARGE SCALE GENOMIC DNA]</scope>
</reference>
<accession>A0A1G1XUD5</accession>
<gene>
    <name evidence="1" type="ORF">A2729_04225</name>
</gene>
<dbReference type="AlphaFoldDB" id="A0A1G1XUD5"/>
<name>A0A1G1XUD5_9BACT</name>
<dbReference type="Proteomes" id="UP000178930">
    <property type="component" value="Unassembled WGS sequence"/>
</dbReference>
<organism evidence="1 2">
    <name type="scientific">Candidatus Buchananbacteria bacterium RIFCSPHIGHO2_01_FULL_39_14</name>
    <dbReference type="NCBI Taxonomy" id="1797532"/>
    <lineage>
        <taxon>Bacteria</taxon>
        <taxon>Candidatus Buchananiibacteriota</taxon>
    </lineage>
</organism>
<comment type="caution">
    <text evidence="1">The sequence shown here is derived from an EMBL/GenBank/DDBJ whole genome shotgun (WGS) entry which is preliminary data.</text>
</comment>
<protein>
    <submittedName>
        <fullName evidence="1">Uncharacterized protein</fullName>
    </submittedName>
</protein>
<sequence length="122" mass="14246">MSVEEYMMWRDESHYGDGKSEIIPGTEWIMNEKKGYGLRYLKENWVDTAYKRSLGDLHAIIVGVSTTDPAEFIETPMYVPIRYTNTRSINFERIKIVYDPRASILDRPLDIDLTDPAKLLRN</sequence>